<dbReference type="AlphaFoldDB" id="A0AAE3VE81"/>
<dbReference type="RefSeq" id="WP_307259954.1">
    <property type="nucleotide sequence ID" value="NZ_JAUSVL010000001.1"/>
</dbReference>
<gene>
    <name evidence="2" type="ORF">J3R75_000726</name>
</gene>
<dbReference type="PRINTS" id="PR00080">
    <property type="entry name" value="SDRFAMILY"/>
</dbReference>
<dbReference type="InterPro" id="IPR002347">
    <property type="entry name" value="SDR_fam"/>
</dbReference>
<dbReference type="Gene3D" id="3.40.50.720">
    <property type="entry name" value="NAD(P)-binding Rossmann-like Domain"/>
    <property type="match status" value="1"/>
</dbReference>
<evidence type="ECO:0000313" key="2">
    <source>
        <dbReference type="EMBL" id="MDQ0288619.1"/>
    </source>
</evidence>
<reference evidence="2" key="1">
    <citation type="submission" date="2023-07" db="EMBL/GenBank/DDBJ databases">
        <title>Genomic Encyclopedia of Type Strains, Phase IV (KMG-IV): sequencing the most valuable type-strain genomes for metagenomic binning, comparative biology and taxonomic classification.</title>
        <authorList>
            <person name="Goeker M."/>
        </authorList>
    </citation>
    <scope>NUCLEOTIDE SEQUENCE</scope>
    <source>
        <strain evidence="2">DSM 24202</strain>
    </source>
</reference>
<organism evidence="2 3">
    <name type="scientific">Oligosphaera ethanolica</name>
    <dbReference type="NCBI Taxonomy" id="760260"/>
    <lineage>
        <taxon>Bacteria</taxon>
        <taxon>Pseudomonadati</taxon>
        <taxon>Lentisphaerota</taxon>
        <taxon>Oligosphaeria</taxon>
        <taxon>Oligosphaerales</taxon>
        <taxon>Oligosphaeraceae</taxon>
        <taxon>Oligosphaera</taxon>
    </lineage>
</organism>
<comment type="similarity">
    <text evidence="1">Belongs to the short-chain dehydrogenases/reductases (SDR) family.</text>
</comment>
<evidence type="ECO:0000256" key="1">
    <source>
        <dbReference type="ARBA" id="ARBA00006484"/>
    </source>
</evidence>
<dbReference type="PANTHER" id="PTHR42760">
    <property type="entry name" value="SHORT-CHAIN DEHYDROGENASES/REDUCTASES FAMILY MEMBER"/>
    <property type="match status" value="1"/>
</dbReference>
<proteinExistence type="inferred from homology"/>
<dbReference type="Pfam" id="PF13561">
    <property type="entry name" value="adh_short_C2"/>
    <property type="match status" value="1"/>
</dbReference>
<dbReference type="PRINTS" id="PR00081">
    <property type="entry name" value="GDHRDH"/>
</dbReference>
<comment type="caution">
    <text evidence="2">The sequence shown here is derived from an EMBL/GenBank/DDBJ whole genome shotgun (WGS) entry which is preliminary data.</text>
</comment>
<dbReference type="InterPro" id="IPR036291">
    <property type="entry name" value="NAD(P)-bd_dom_sf"/>
</dbReference>
<accession>A0AAE3VE81</accession>
<dbReference type="SUPFAM" id="SSF51735">
    <property type="entry name" value="NAD(P)-binding Rossmann-fold domains"/>
    <property type="match status" value="1"/>
</dbReference>
<dbReference type="PANTHER" id="PTHR42760:SF132">
    <property type="entry name" value="SHORT-CHAIN DEHYDROGENASE_REDUCTASE FAMILY PROTEIN"/>
    <property type="match status" value="1"/>
</dbReference>
<protein>
    <submittedName>
        <fullName evidence="2">NAD(P)-dependent dehydrogenase (Short-subunit alcohol dehydrogenase family)</fullName>
    </submittedName>
</protein>
<dbReference type="GO" id="GO:0016616">
    <property type="term" value="F:oxidoreductase activity, acting on the CH-OH group of donors, NAD or NADP as acceptor"/>
    <property type="evidence" value="ECO:0007669"/>
    <property type="project" value="TreeGrafter"/>
</dbReference>
<keyword evidence="3" id="KW-1185">Reference proteome</keyword>
<dbReference type="FunFam" id="3.40.50.720:FF:000084">
    <property type="entry name" value="Short-chain dehydrogenase reductase"/>
    <property type="match status" value="1"/>
</dbReference>
<dbReference type="Proteomes" id="UP001238163">
    <property type="component" value="Unassembled WGS sequence"/>
</dbReference>
<sequence>MAVTGKTVLITGSSHGIGAATALAFAREGCAIGVNYNKDPEGAEKTAAQVRELGADVDIFGADVSDPDACERMVRAFIARFGRIDVLINNAGGALKIPDGGFIDMPVSYWNNQIDLNLNAAAYCSRIAVRDMIERKARGKVINVSSIHSQITWVRRKMLPYSPAKAGLNMFTKALGVEVAKHGINVNCIAPGFILTKLSNRYTEEDMKSYLRKIPLGFLGQTSDITPMMLFLADDEKSRFITGQTFVIDGGQSIDGAIDHMIE</sequence>
<name>A0AAE3VE81_9BACT</name>
<evidence type="ECO:0000313" key="3">
    <source>
        <dbReference type="Proteomes" id="UP001238163"/>
    </source>
</evidence>
<dbReference type="EMBL" id="JAUSVL010000001">
    <property type="protein sequence ID" value="MDQ0288619.1"/>
    <property type="molecule type" value="Genomic_DNA"/>
</dbReference>